<proteinExistence type="predicted"/>
<evidence type="ECO:0000313" key="1">
    <source>
        <dbReference type="EMBL" id="PNX75046.1"/>
    </source>
</evidence>
<comment type="caution">
    <text evidence="1">The sequence shown here is derived from an EMBL/GenBank/DDBJ whole genome shotgun (WGS) entry which is preliminary data.</text>
</comment>
<reference evidence="1 2" key="1">
    <citation type="journal article" date="2014" name="Am. J. Bot.">
        <title>Genome assembly and annotation for red clover (Trifolium pratense; Fabaceae).</title>
        <authorList>
            <person name="Istvanek J."/>
            <person name="Jaros M."/>
            <person name="Krenek A."/>
            <person name="Repkova J."/>
        </authorList>
    </citation>
    <scope>NUCLEOTIDE SEQUENCE [LARGE SCALE GENOMIC DNA]</scope>
    <source>
        <strain evidence="2">cv. Tatra</strain>
        <tissue evidence="1">Young leaves</tissue>
    </source>
</reference>
<reference evidence="1 2" key="2">
    <citation type="journal article" date="2017" name="Front. Plant Sci.">
        <title>Gene Classification and Mining of Molecular Markers Useful in Red Clover (Trifolium pratense) Breeding.</title>
        <authorList>
            <person name="Istvanek J."/>
            <person name="Dluhosova J."/>
            <person name="Dluhos P."/>
            <person name="Patkova L."/>
            <person name="Nedelnik J."/>
            <person name="Repkova J."/>
        </authorList>
    </citation>
    <scope>NUCLEOTIDE SEQUENCE [LARGE SCALE GENOMIC DNA]</scope>
    <source>
        <strain evidence="2">cv. Tatra</strain>
        <tissue evidence="1">Young leaves</tissue>
    </source>
</reference>
<name>A0A2K3L935_TRIPR</name>
<dbReference type="Proteomes" id="UP000236291">
    <property type="component" value="Unassembled WGS sequence"/>
</dbReference>
<sequence>MFALGWADGGAAWVWWRQLRAWDDISPGGLPDPDFPAACDRG</sequence>
<organism evidence="1 2">
    <name type="scientific">Trifolium pratense</name>
    <name type="common">Red clover</name>
    <dbReference type="NCBI Taxonomy" id="57577"/>
    <lineage>
        <taxon>Eukaryota</taxon>
        <taxon>Viridiplantae</taxon>
        <taxon>Streptophyta</taxon>
        <taxon>Embryophyta</taxon>
        <taxon>Tracheophyta</taxon>
        <taxon>Spermatophyta</taxon>
        <taxon>Magnoliopsida</taxon>
        <taxon>eudicotyledons</taxon>
        <taxon>Gunneridae</taxon>
        <taxon>Pentapetalae</taxon>
        <taxon>rosids</taxon>
        <taxon>fabids</taxon>
        <taxon>Fabales</taxon>
        <taxon>Fabaceae</taxon>
        <taxon>Papilionoideae</taxon>
        <taxon>50 kb inversion clade</taxon>
        <taxon>NPAAA clade</taxon>
        <taxon>Hologalegina</taxon>
        <taxon>IRL clade</taxon>
        <taxon>Trifolieae</taxon>
        <taxon>Trifolium</taxon>
    </lineage>
</organism>
<dbReference type="EMBL" id="ASHM01028449">
    <property type="protein sequence ID" value="PNX75046.1"/>
    <property type="molecule type" value="Genomic_DNA"/>
</dbReference>
<evidence type="ECO:0000313" key="2">
    <source>
        <dbReference type="Proteomes" id="UP000236291"/>
    </source>
</evidence>
<protein>
    <submittedName>
        <fullName evidence="1">Uncharacterized protein</fullName>
    </submittedName>
</protein>
<dbReference type="AlphaFoldDB" id="A0A2K3L935"/>
<accession>A0A2K3L935</accession>
<gene>
    <name evidence="1" type="ORF">L195_g030977</name>
</gene>